<dbReference type="Gene3D" id="3.20.20.70">
    <property type="entry name" value="Aldolase class I"/>
    <property type="match status" value="1"/>
</dbReference>
<evidence type="ECO:0000259" key="10">
    <source>
        <dbReference type="Pfam" id="PF00218"/>
    </source>
</evidence>
<name>A0A833L042_UNCSA</name>
<keyword evidence="7 9" id="KW-0057">Aromatic amino acid biosynthesis</keyword>
<evidence type="ECO:0000256" key="6">
    <source>
        <dbReference type="ARBA" id="ARBA00022822"/>
    </source>
</evidence>
<evidence type="ECO:0000256" key="4">
    <source>
        <dbReference type="ARBA" id="ARBA00022605"/>
    </source>
</evidence>
<dbReference type="CDD" id="cd00331">
    <property type="entry name" value="IGPS"/>
    <property type="match status" value="1"/>
</dbReference>
<reference evidence="11 12" key="1">
    <citation type="submission" date="2019-12" db="EMBL/GenBank/DDBJ databases">
        <authorList>
            <person name="Wolfe R."/>
            <person name="Danczak R."/>
            <person name="Wilkins M."/>
        </authorList>
    </citation>
    <scope>NUCLEOTIDE SEQUENCE [LARGE SCALE GENOMIC DNA]</scope>
    <source>
        <strain evidence="11">X2_MaxBin.013</strain>
    </source>
</reference>
<dbReference type="PROSITE" id="PS00614">
    <property type="entry name" value="IGPS"/>
    <property type="match status" value="1"/>
</dbReference>
<comment type="similarity">
    <text evidence="3 9">Belongs to the TrpC family.</text>
</comment>
<evidence type="ECO:0000256" key="2">
    <source>
        <dbReference type="ARBA" id="ARBA00004696"/>
    </source>
</evidence>
<dbReference type="UniPathway" id="UPA00035">
    <property type="reaction ID" value="UER00043"/>
</dbReference>
<keyword evidence="4 9" id="KW-0028">Amino-acid biosynthesis</keyword>
<evidence type="ECO:0000313" key="11">
    <source>
        <dbReference type="EMBL" id="KAF0133422.1"/>
    </source>
</evidence>
<dbReference type="EC" id="4.1.1.48" evidence="9"/>
<dbReference type="PANTHER" id="PTHR22854:SF2">
    <property type="entry name" value="INDOLE-3-GLYCEROL-PHOSPHATE SYNTHASE"/>
    <property type="match status" value="1"/>
</dbReference>
<evidence type="ECO:0000256" key="5">
    <source>
        <dbReference type="ARBA" id="ARBA00022793"/>
    </source>
</evidence>
<sequence length="260" mass="28933">MLLDNIIADKALEVKTIKEQFKFITLKNIEEIFPPIKDFTSEISKPGKINLIAELKKKSPSAGEIISNFKPAEIAKIYEEAGASAISLLTDWKYFEGILGYLKAVKQAVKLPILRKDFIIDEIQIYESRMAGADAVLLIARILDSSKLKQFIELCDKIKLPALVEVHNEAETEKALKAGAQIIGINNRDLDTLKVDFNISLQIINKFPELKNKILVSESGINSPSQIKELKSAGFNAVLIGEALLKSPDIKEKTKELLSK</sequence>
<dbReference type="Pfam" id="PF00218">
    <property type="entry name" value="IGPS"/>
    <property type="match status" value="1"/>
</dbReference>
<evidence type="ECO:0000313" key="12">
    <source>
        <dbReference type="Proteomes" id="UP000488506"/>
    </source>
</evidence>
<keyword evidence="8 9" id="KW-0456">Lyase</keyword>
<protein>
    <recommendedName>
        <fullName evidence="9">Indole-3-glycerol phosphate synthase</fullName>
        <shortName evidence="9">IGPS</shortName>
        <ecNumber evidence="9">4.1.1.48</ecNumber>
    </recommendedName>
</protein>
<feature type="domain" description="Indole-3-glycerol phosphate synthase" evidence="10">
    <location>
        <begin position="3"/>
        <end position="257"/>
    </location>
</feature>
<dbReference type="HAMAP" id="MF_00134_A">
    <property type="entry name" value="IGPS_A"/>
    <property type="match status" value="1"/>
</dbReference>
<evidence type="ECO:0000256" key="9">
    <source>
        <dbReference type="HAMAP-Rule" id="MF_00134"/>
    </source>
</evidence>
<keyword evidence="6 9" id="KW-0822">Tryptophan biosynthesis</keyword>
<dbReference type="SUPFAM" id="SSF51366">
    <property type="entry name" value="Ribulose-phoshate binding barrel"/>
    <property type="match status" value="1"/>
</dbReference>
<comment type="pathway">
    <text evidence="2 9">Amino-acid biosynthesis; L-tryptophan biosynthesis; L-tryptophan from chorismate: step 4/5.</text>
</comment>
<comment type="caution">
    <text evidence="11">The sequence shown here is derived from an EMBL/GenBank/DDBJ whole genome shotgun (WGS) entry which is preliminary data.</text>
</comment>
<keyword evidence="5 9" id="KW-0210">Decarboxylase</keyword>
<dbReference type="InterPro" id="IPR013798">
    <property type="entry name" value="Indole-3-glycerol_P_synth_dom"/>
</dbReference>
<accession>A0A833L042</accession>
<comment type="catalytic activity">
    <reaction evidence="1 9">
        <text>1-(2-carboxyphenylamino)-1-deoxy-D-ribulose 5-phosphate + H(+) = (1S,2R)-1-C-(indol-3-yl)glycerol 3-phosphate + CO2 + H2O</text>
        <dbReference type="Rhea" id="RHEA:23476"/>
        <dbReference type="ChEBI" id="CHEBI:15377"/>
        <dbReference type="ChEBI" id="CHEBI:15378"/>
        <dbReference type="ChEBI" id="CHEBI:16526"/>
        <dbReference type="ChEBI" id="CHEBI:58613"/>
        <dbReference type="ChEBI" id="CHEBI:58866"/>
        <dbReference type="EC" id="4.1.1.48"/>
    </reaction>
</comment>
<dbReference type="HAMAP" id="MF_00134_B">
    <property type="entry name" value="IGPS_B"/>
    <property type="match status" value="1"/>
</dbReference>
<dbReference type="EMBL" id="WPAF01000026">
    <property type="protein sequence ID" value="KAF0133422.1"/>
    <property type="molecule type" value="Genomic_DNA"/>
</dbReference>
<dbReference type="GO" id="GO:0004425">
    <property type="term" value="F:indole-3-glycerol-phosphate synthase activity"/>
    <property type="evidence" value="ECO:0007669"/>
    <property type="project" value="UniProtKB-UniRule"/>
</dbReference>
<dbReference type="GO" id="GO:0004640">
    <property type="term" value="F:phosphoribosylanthranilate isomerase activity"/>
    <property type="evidence" value="ECO:0007669"/>
    <property type="project" value="TreeGrafter"/>
</dbReference>
<dbReference type="AlphaFoldDB" id="A0A833L042"/>
<dbReference type="InterPro" id="IPR011060">
    <property type="entry name" value="RibuloseP-bd_barrel"/>
</dbReference>
<dbReference type="FunFam" id="3.20.20.70:FF:000024">
    <property type="entry name" value="Indole-3-glycerol phosphate synthase"/>
    <property type="match status" value="1"/>
</dbReference>
<organism evidence="11 12">
    <name type="scientific">Candidatus Saganbacteria bacterium</name>
    <dbReference type="NCBI Taxonomy" id="2575572"/>
    <lineage>
        <taxon>Bacteria</taxon>
        <taxon>Bacillati</taxon>
        <taxon>Saganbacteria</taxon>
    </lineage>
</organism>
<gene>
    <name evidence="9" type="primary">trpC</name>
    <name evidence="11" type="ORF">FD145_1285</name>
</gene>
<dbReference type="NCBIfam" id="NF001377">
    <property type="entry name" value="PRK00278.2-4"/>
    <property type="match status" value="1"/>
</dbReference>
<proteinExistence type="inferred from homology"/>
<evidence type="ECO:0000256" key="7">
    <source>
        <dbReference type="ARBA" id="ARBA00023141"/>
    </source>
</evidence>
<dbReference type="Proteomes" id="UP000488506">
    <property type="component" value="Unassembled WGS sequence"/>
</dbReference>
<dbReference type="PANTHER" id="PTHR22854">
    <property type="entry name" value="TRYPTOPHAN BIOSYNTHESIS PROTEIN"/>
    <property type="match status" value="1"/>
</dbReference>
<dbReference type="InterPro" id="IPR013785">
    <property type="entry name" value="Aldolase_TIM"/>
</dbReference>
<evidence type="ECO:0000256" key="1">
    <source>
        <dbReference type="ARBA" id="ARBA00001633"/>
    </source>
</evidence>
<evidence type="ECO:0000256" key="8">
    <source>
        <dbReference type="ARBA" id="ARBA00023239"/>
    </source>
</evidence>
<evidence type="ECO:0000256" key="3">
    <source>
        <dbReference type="ARBA" id="ARBA00008737"/>
    </source>
</evidence>
<dbReference type="InterPro" id="IPR001468">
    <property type="entry name" value="Indole-3-GlycerolPSynthase_CS"/>
</dbReference>
<dbReference type="InterPro" id="IPR045186">
    <property type="entry name" value="Indole-3-glycerol_P_synth"/>
</dbReference>
<dbReference type="GO" id="GO:0000162">
    <property type="term" value="P:L-tryptophan biosynthetic process"/>
    <property type="evidence" value="ECO:0007669"/>
    <property type="project" value="UniProtKB-UniRule"/>
</dbReference>